<dbReference type="SUPFAM" id="SSF55666">
    <property type="entry name" value="Ribonuclease PH domain 2-like"/>
    <property type="match status" value="1"/>
</dbReference>
<dbReference type="GO" id="GO:0016075">
    <property type="term" value="P:rRNA catabolic process"/>
    <property type="evidence" value="ECO:0007669"/>
    <property type="project" value="TreeGrafter"/>
</dbReference>
<name>A0A058ZDC9_FONAL</name>
<organism evidence="10">
    <name type="scientific">Fonticula alba</name>
    <name type="common">Slime mold</name>
    <dbReference type="NCBI Taxonomy" id="691883"/>
    <lineage>
        <taxon>Eukaryota</taxon>
        <taxon>Rotosphaerida</taxon>
        <taxon>Fonticulaceae</taxon>
        <taxon>Fonticula</taxon>
    </lineage>
</organism>
<dbReference type="GO" id="GO:0003723">
    <property type="term" value="F:RNA binding"/>
    <property type="evidence" value="ECO:0007669"/>
    <property type="project" value="UniProtKB-KW"/>
</dbReference>
<dbReference type="GO" id="GO:0071051">
    <property type="term" value="P:poly(A)-dependent snoRNA 3'-end processing"/>
    <property type="evidence" value="ECO:0007669"/>
    <property type="project" value="TreeGrafter"/>
</dbReference>
<dbReference type="InterPro" id="IPR036345">
    <property type="entry name" value="ExoRNase_PH_dom2_sf"/>
</dbReference>
<feature type="domain" description="Exoribonuclease phosphorolytic" evidence="9">
    <location>
        <begin position="39"/>
        <end position="166"/>
    </location>
</feature>
<dbReference type="CDD" id="cd11371">
    <property type="entry name" value="RNase_PH_MTR3"/>
    <property type="match status" value="1"/>
</dbReference>
<dbReference type="PANTHER" id="PTHR11953:SF2">
    <property type="entry name" value="EXOSOME COMPLEX COMPONENT MTR3"/>
    <property type="match status" value="1"/>
</dbReference>
<protein>
    <recommendedName>
        <fullName evidence="9">Exoribonuclease phosphorolytic domain-containing protein</fullName>
    </recommendedName>
</protein>
<dbReference type="InterPro" id="IPR027408">
    <property type="entry name" value="PNPase/RNase_PH_dom_sf"/>
</dbReference>
<dbReference type="eggNOG" id="KOG1068">
    <property type="taxonomic scope" value="Eukaryota"/>
</dbReference>
<dbReference type="Gene3D" id="3.30.230.70">
    <property type="entry name" value="GHMP Kinase, N-terminal domain"/>
    <property type="match status" value="1"/>
</dbReference>
<keyword evidence="5" id="KW-0698">rRNA processing</keyword>
<dbReference type="GO" id="GO:0000177">
    <property type="term" value="C:cytoplasmic exosome (RNase complex)"/>
    <property type="evidence" value="ECO:0007669"/>
    <property type="project" value="TreeGrafter"/>
</dbReference>
<dbReference type="GeneID" id="20526537"/>
<gene>
    <name evidence="10" type="ORF">H696_01812</name>
</gene>
<dbReference type="InterPro" id="IPR050080">
    <property type="entry name" value="RNase_PH"/>
</dbReference>
<dbReference type="GO" id="GO:0071028">
    <property type="term" value="P:nuclear mRNA surveillance"/>
    <property type="evidence" value="ECO:0007669"/>
    <property type="project" value="TreeGrafter"/>
</dbReference>
<dbReference type="GO" id="GO:0006364">
    <property type="term" value="P:rRNA processing"/>
    <property type="evidence" value="ECO:0007669"/>
    <property type="project" value="UniProtKB-KW"/>
</dbReference>
<reference evidence="10" key="1">
    <citation type="submission" date="2013-04" db="EMBL/GenBank/DDBJ databases">
        <title>The Genome Sequence of Fonticula alba ATCC 38817.</title>
        <authorList>
            <consortium name="The Broad Institute Genomics Platform"/>
            <person name="Russ C."/>
            <person name="Cuomo C."/>
            <person name="Burger G."/>
            <person name="Gray M.W."/>
            <person name="Holland P.W.H."/>
            <person name="King N."/>
            <person name="Lang F.B.F."/>
            <person name="Roger A.J."/>
            <person name="Ruiz-Trillo I."/>
            <person name="Brown M."/>
            <person name="Walker B."/>
            <person name="Young S."/>
            <person name="Zeng Q."/>
            <person name="Gargeya S."/>
            <person name="Fitzgerald M."/>
            <person name="Haas B."/>
            <person name="Abouelleil A."/>
            <person name="Allen A.W."/>
            <person name="Alvarado L."/>
            <person name="Arachchi H.M."/>
            <person name="Berlin A.M."/>
            <person name="Chapman S.B."/>
            <person name="Gainer-Dewar J."/>
            <person name="Goldberg J."/>
            <person name="Griggs A."/>
            <person name="Gujja S."/>
            <person name="Hansen M."/>
            <person name="Howarth C."/>
            <person name="Imamovic A."/>
            <person name="Ireland A."/>
            <person name="Larimer J."/>
            <person name="McCowan C."/>
            <person name="Murphy C."/>
            <person name="Pearson M."/>
            <person name="Poon T.W."/>
            <person name="Priest M."/>
            <person name="Roberts A."/>
            <person name="Saif S."/>
            <person name="Shea T."/>
            <person name="Sisk P."/>
            <person name="Sykes S."/>
            <person name="Wortman J."/>
            <person name="Nusbaum C."/>
            <person name="Birren B."/>
        </authorList>
    </citation>
    <scope>NUCLEOTIDE SEQUENCE [LARGE SCALE GENOMIC DNA]</scope>
    <source>
        <strain evidence="10">ATCC 38817</strain>
    </source>
</reference>
<proteinExistence type="inferred from homology"/>
<evidence type="ECO:0000256" key="7">
    <source>
        <dbReference type="ARBA" id="ARBA00022884"/>
    </source>
</evidence>
<evidence type="ECO:0000256" key="5">
    <source>
        <dbReference type="ARBA" id="ARBA00022552"/>
    </source>
</evidence>
<evidence type="ECO:0000256" key="6">
    <source>
        <dbReference type="ARBA" id="ARBA00022835"/>
    </source>
</evidence>
<dbReference type="InterPro" id="IPR001247">
    <property type="entry name" value="ExoRNase_PH_dom1"/>
</dbReference>
<dbReference type="InterPro" id="IPR020568">
    <property type="entry name" value="Ribosomal_Su5_D2-typ_SF"/>
</dbReference>
<evidence type="ECO:0000256" key="4">
    <source>
        <dbReference type="ARBA" id="ARBA00022490"/>
    </source>
</evidence>
<keyword evidence="4" id="KW-0963">Cytoplasm</keyword>
<comment type="similarity">
    <text evidence="3">Belongs to the RNase PH family.</text>
</comment>
<keyword evidence="6" id="KW-0271">Exosome</keyword>
<evidence type="ECO:0000313" key="11">
    <source>
        <dbReference type="Proteomes" id="UP000030693"/>
    </source>
</evidence>
<dbReference type="AlphaFoldDB" id="A0A058ZDC9"/>
<keyword evidence="7" id="KW-0694">RNA-binding</keyword>
<dbReference type="SUPFAM" id="SSF54211">
    <property type="entry name" value="Ribosomal protein S5 domain 2-like"/>
    <property type="match status" value="1"/>
</dbReference>
<dbReference type="Proteomes" id="UP000030693">
    <property type="component" value="Unassembled WGS sequence"/>
</dbReference>
<evidence type="ECO:0000259" key="9">
    <source>
        <dbReference type="Pfam" id="PF01138"/>
    </source>
</evidence>
<dbReference type="RefSeq" id="XP_009493993.1">
    <property type="nucleotide sequence ID" value="XM_009495718.1"/>
</dbReference>
<keyword evidence="8" id="KW-0539">Nucleus</keyword>
<dbReference type="PANTHER" id="PTHR11953">
    <property type="entry name" value="EXOSOME COMPLEX COMPONENT"/>
    <property type="match status" value="1"/>
</dbReference>
<dbReference type="GO" id="GO:0000176">
    <property type="term" value="C:nuclear exosome (RNase complex)"/>
    <property type="evidence" value="ECO:0007669"/>
    <property type="project" value="TreeGrafter"/>
</dbReference>
<dbReference type="STRING" id="691883.A0A058ZDC9"/>
<evidence type="ECO:0000256" key="8">
    <source>
        <dbReference type="ARBA" id="ARBA00023242"/>
    </source>
</evidence>
<dbReference type="OrthoDB" id="2504340at2759"/>
<evidence type="ECO:0000256" key="2">
    <source>
        <dbReference type="ARBA" id="ARBA00004496"/>
    </source>
</evidence>
<accession>A0A058ZDC9</accession>
<evidence type="ECO:0000313" key="10">
    <source>
        <dbReference type="EMBL" id="KCV72415.1"/>
    </source>
</evidence>
<dbReference type="GO" id="GO:0005730">
    <property type="term" value="C:nucleolus"/>
    <property type="evidence" value="ECO:0007669"/>
    <property type="project" value="TreeGrafter"/>
</dbReference>
<evidence type="ECO:0000256" key="3">
    <source>
        <dbReference type="ARBA" id="ARBA00006678"/>
    </source>
</evidence>
<dbReference type="EMBL" id="KB932202">
    <property type="protein sequence ID" value="KCV72415.1"/>
    <property type="molecule type" value="Genomic_DNA"/>
</dbReference>
<sequence length="264" mass="27666">MADKRRICAPIDTVPPVGNPRQPCTAASGRLGGRDAMAVRPIFLETDVNPQATGSSLLEMNGTKVICSVYGPRQSHRRQPFRDTGVIDVEVLTSPFAGTHRLAPGKNAQDGELAALVEQALLPSLRLDTFPKLSVDIYIVILENGGSVLPAAINCATAALASAGIPMNDLAIACNTVSIAASAPASGADQSQQSLWIDPCLEEEASPDLAGSMLVTYMPTLNETSLMISTGSAPPTQVTEAFHTCLAGCLSLHKTIVECLTRDA</sequence>
<keyword evidence="11" id="KW-1185">Reference proteome</keyword>
<dbReference type="Pfam" id="PF01138">
    <property type="entry name" value="RNase_PH"/>
    <property type="match status" value="1"/>
</dbReference>
<evidence type="ECO:0000256" key="1">
    <source>
        <dbReference type="ARBA" id="ARBA00004123"/>
    </source>
</evidence>
<comment type="subcellular location">
    <subcellularLocation>
        <location evidence="2">Cytoplasm</location>
    </subcellularLocation>
    <subcellularLocation>
        <location evidence="1">Nucleus</location>
    </subcellularLocation>
</comment>
<dbReference type="GO" id="GO:0034475">
    <property type="term" value="P:U4 snRNA 3'-end processing"/>
    <property type="evidence" value="ECO:0007669"/>
    <property type="project" value="TreeGrafter"/>
</dbReference>